<dbReference type="EMBL" id="JBHSIS010000010">
    <property type="protein sequence ID" value="MFC4856415.1"/>
    <property type="molecule type" value="Genomic_DNA"/>
</dbReference>
<dbReference type="InterPro" id="IPR036286">
    <property type="entry name" value="LexA/Signal_pep-like_sf"/>
</dbReference>
<evidence type="ECO:0000313" key="10">
    <source>
        <dbReference type="Proteomes" id="UP001595859"/>
    </source>
</evidence>
<feature type="region of interest" description="Disordered" evidence="7">
    <location>
        <begin position="1"/>
        <end position="40"/>
    </location>
</feature>
<dbReference type="PANTHER" id="PTHR43390">
    <property type="entry name" value="SIGNAL PEPTIDASE I"/>
    <property type="match status" value="1"/>
</dbReference>
<evidence type="ECO:0000256" key="3">
    <source>
        <dbReference type="ARBA" id="ARBA00009370"/>
    </source>
</evidence>
<gene>
    <name evidence="9" type="primary">lepB</name>
    <name evidence="9" type="ORF">ACFPCV_23155</name>
</gene>
<keyword evidence="10" id="KW-1185">Reference proteome</keyword>
<comment type="catalytic activity">
    <reaction evidence="1 6">
        <text>Cleavage of hydrophobic, N-terminal signal or leader sequences from secreted and periplasmic proteins.</text>
        <dbReference type="EC" id="3.4.21.89"/>
    </reaction>
</comment>
<keyword evidence="5 6" id="KW-0378">Hydrolase</keyword>
<evidence type="ECO:0000256" key="4">
    <source>
        <dbReference type="ARBA" id="ARBA00013208"/>
    </source>
</evidence>
<feature type="domain" description="Peptidase S26" evidence="8">
    <location>
        <begin position="48"/>
        <end position="247"/>
    </location>
</feature>
<dbReference type="CDD" id="cd06530">
    <property type="entry name" value="S26_SPase_I"/>
    <property type="match status" value="1"/>
</dbReference>
<protein>
    <recommendedName>
        <fullName evidence="4 6">Signal peptidase I</fullName>
        <ecNumber evidence="4 6">3.4.21.89</ecNumber>
    </recommendedName>
</protein>
<evidence type="ECO:0000256" key="7">
    <source>
        <dbReference type="SAM" id="MobiDB-lite"/>
    </source>
</evidence>
<organism evidence="9 10">
    <name type="scientific">Actinophytocola glycyrrhizae</name>
    <dbReference type="NCBI Taxonomy" id="2044873"/>
    <lineage>
        <taxon>Bacteria</taxon>
        <taxon>Bacillati</taxon>
        <taxon>Actinomycetota</taxon>
        <taxon>Actinomycetes</taxon>
        <taxon>Pseudonocardiales</taxon>
        <taxon>Pseudonocardiaceae</taxon>
    </lineage>
</organism>
<keyword evidence="6" id="KW-0812">Transmembrane</keyword>
<evidence type="ECO:0000256" key="5">
    <source>
        <dbReference type="ARBA" id="ARBA00022801"/>
    </source>
</evidence>
<keyword evidence="6" id="KW-1133">Transmembrane helix</keyword>
<dbReference type="Gene3D" id="2.10.109.10">
    <property type="entry name" value="Umud Fragment, subunit A"/>
    <property type="match status" value="1"/>
</dbReference>
<dbReference type="NCBIfam" id="TIGR02227">
    <property type="entry name" value="sigpep_I_bact"/>
    <property type="match status" value="1"/>
</dbReference>
<sequence length="303" mass="32734">MVDVARSGNSRDNEDEGDGPADQDKPGDPATSGRKASGKKKPRSFWKELPILIGVALLLTLLIQTFLARVFVIPSESMEQTLHGCPGCYGDRVLVDKLVYTFGEPEPGEVVVFERPNTWNQSEFTAERSSNGFVAWLQDVGAAFGLASPNEDDVVKRIVAVGGQTVECCDEENRVLVDGEPLDEPYIYWLPGNNTQESFPPIKVPAGMLWVLGDNRNNSCDSRCQGGGGKNGLVPVDNVIGKVRYIVLPPSRWRGVGDHNPQSAATNNAMPFVPLGLGFAAAVPTVWLGKRVRTAIRSGGVSK</sequence>
<dbReference type="PANTHER" id="PTHR43390:SF1">
    <property type="entry name" value="CHLOROPLAST PROCESSING PEPTIDASE"/>
    <property type="match status" value="1"/>
</dbReference>
<comment type="caution">
    <text evidence="9">The sequence shown here is derived from an EMBL/GenBank/DDBJ whole genome shotgun (WGS) entry which is preliminary data.</text>
</comment>
<dbReference type="PRINTS" id="PR00727">
    <property type="entry name" value="LEADERPTASE"/>
</dbReference>
<dbReference type="Proteomes" id="UP001595859">
    <property type="component" value="Unassembled WGS sequence"/>
</dbReference>
<evidence type="ECO:0000256" key="1">
    <source>
        <dbReference type="ARBA" id="ARBA00000677"/>
    </source>
</evidence>
<proteinExistence type="inferred from homology"/>
<dbReference type="Pfam" id="PF10502">
    <property type="entry name" value="Peptidase_S26"/>
    <property type="match status" value="1"/>
</dbReference>
<dbReference type="EC" id="3.4.21.89" evidence="4 6"/>
<evidence type="ECO:0000259" key="8">
    <source>
        <dbReference type="Pfam" id="PF10502"/>
    </source>
</evidence>
<evidence type="ECO:0000256" key="6">
    <source>
        <dbReference type="RuleBase" id="RU362042"/>
    </source>
</evidence>
<dbReference type="InterPro" id="IPR000223">
    <property type="entry name" value="Pept_S26A_signal_pept_1"/>
</dbReference>
<comment type="similarity">
    <text evidence="3 6">Belongs to the peptidase S26 family.</text>
</comment>
<dbReference type="RefSeq" id="WP_378058389.1">
    <property type="nucleotide sequence ID" value="NZ_JBHSIS010000010.1"/>
</dbReference>
<dbReference type="InterPro" id="IPR019758">
    <property type="entry name" value="Pept_S26A_signal_pept_1_CS"/>
</dbReference>
<keyword evidence="6" id="KW-0645">Protease</keyword>
<dbReference type="SUPFAM" id="SSF51306">
    <property type="entry name" value="LexA/Signal peptidase"/>
    <property type="match status" value="1"/>
</dbReference>
<comment type="subcellular location">
    <subcellularLocation>
        <location evidence="2">Cell membrane</location>
        <topology evidence="2">Single-pass type II membrane protein</topology>
    </subcellularLocation>
    <subcellularLocation>
        <location evidence="6">Membrane</location>
        <topology evidence="6">Single-pass type II membrane protein</topology>
    </subcellularLocation>
</comment>
<accession>A0ABV9S408</accession>
<dbReference type="InterPro" id="IPR019533">
    <property type="entry name" value="Peptidase_S26"/>
</dbReference>
<evidence type="ECO:0000313" key="9">
    <source>
        <dbReference type="EMBL" id="MFC4856415.1"/>
    </source>
</evidence>
<evidence type="ECO:0000256" key="2">
    <source>
        <dbReference type="ARBA" id="ARBA00004401"/>
    </source>
</evidence>
<dbReference type="GO" id="GO:0009003">
    <property type="term" value="F:signal peptidase activity"/>
    <property type="evidence" value="ECO:0007669"/>
    <property type="project" value="UniProtKB-EC"/>
</dbReference>
<feature type="transmembrane region" description="Helical" evidence="6">
    <location>
        <begin position="49"/>
        <end position="72"/>
    </location>
</feature>
<dbReference type="PROSITE" id="PS00761">
    <property type="entry name" value="SPASE_I_3"/>
    <property type="match status" value="1"/>
</dbReference>
<name>A0ABV9S408_9PSEU</name>
<reference evidence="10" key="1">
    <citation type="journal article" date="2019" name="Int. J. Syst. Evol. Microbiol.">
        <title>The Global Catalogue of Microorganisms (GCM) 10K type strain sequencing project: providing services to taxonomists for standard genome sequencing and annotation.</title>
        <authorList>
            <consortium name="The Broad Institute Genomics Platform"/>
            <consortium name="The Broad Institute Genome Sequencing Center for Infectious Disease"/>
            <person name="Wu L."/>
            <person name="Ma J."/>
        </authorList>
    </citation>
    <scope>NUCLEOTIDE SEQUENCE [LARGE SCALE GENOMIC DNA]</scope>
    <source>
        <strain evidence="10">ZS-22-S1</strain>
    </source>
</reference>
<keyword evidence="6" id="KW-0472">Membrane</keyword>